<evidence type="ECO:0000313" key="2">
    <source>
        <dbReference type="Proteomes" id="UP000694620"/>
    </source>
</evidence>
<protein>
    <submittedName>
        <fullName evidence="1">Uncharacterized protein</fullName>
    </submittedName>
</protein>
<accession>A0A8C4SF22</accession>
<sequence length="151" mass="17397">MAKYHSLCNSDGAIYVAKGLEFLFFAVTKNVVLLDCIQSLFFSRKKQHLANVPLNSNALVLVTLGCNHDICFIQYKDSNFLWFNKFQLGTPVKYCIPTFVSSDCICKFHLWVKLPHLNTKALCKKNTHTHLKRDKDYTTLKTELIQNCTLF</sequence>
<name>A0A8C4SF22_ERPCA</name>
<reference evidence="1" key="3">
    <citation type="submission" date="2025-09" db="UniProtKB">
        <authorList>
            <consortium name="Ensembl"/>
        </authorList>
    </citation>
    <scope>IDENTIFICATION</scope>
</reference>
<dbReference type="AlphaFoldDB" id="A0A8C4SF22"/>
<proteinExistence type="predicted"/>
<evidence type="ECO:0000313" key="1">
    <source>
        <dbReference type="Ensembl" id="ENSECRP00000015430.1"/>
    </source>
</evidence>
<dbReference type="Proteomes" id="UP000694620">
    <property type="component" value="Chromosome 8"/>
</dbReference>
<reference evidence="1" key="2">
    <citation type="submission" date="2025-08" db="UniProtKB">
        <authorList>
            <consortium name="Ensembl"/>
        </authorList>
    </citation>
    <scope>IDENTIFICATION</scope>
</reference>
<reference evidence="1" key="1">
    <citation type="submission" date="2021-06" db="EMBL/GenBank/DDBJ databases">
        <authorList>
            <consortium name="Wellcome Sanger Institute Data Sharing"/>
        </authorList>
    </citation>
    <scope>NUCLEOTIDE SEQUENCE [LARGE SCALE GENOMIC DNA]</scope>
</reference>
<dbReference type="Ensembl" id="ENSECRT00000015704.1">
    <property type="protein sequence ID" value="ENSECRP00000015430.1"/>
    <property type="gene ID" value="ENSECRG00000010297.1"/>
</dbReference>
<organism evidence="1 2">
    <name type="scientific">Erpetoichthys calabaricus</name>
    <name type="common">Rope fish</name>
    <name type="synonym">Calamoichthys calabaricus</name>
    <dbReference type="NCBI Taxonomy" id="27687"/>
    <lineage>
        <taxon>Eukaryota</taxon>
        <taxon>Metazoa</taxon>
        <taxon>Chordata</taxon>
        <taxon>Craniata</taxon>
        <taxon>Vertebrata</taxon>
        <taxon>Euteleostomi</taxon>
        <taxon>Actinopterygii</taxon>
        <taxon>Polypteriformes</taxon>
        <taxon>Polypteridae</taxon>
        <taxon>Erpetoichthys</taxon>
    </lineage>
</organism>
<keyword evidence="2" id="KW-1185">Reference proteome</keyword>